<comment type="function">
    <text evidence="10">Exhibits a very high intrinsic GTPase hydrolysis rate. Involved in the addition of a carboxymethylaminomethyl (cmnm) group at the wobble position (U34) of certain tRNAs, forming tRNA-cmnm(5)s(2)U34.</text>
</comment>
<dbReference type="NCBIfam" id="NF003661">
    <property type="entry name" value="PRK05291.1-3"/>
    <property type="match status" value="1"/>
</dbReference>
<feature type="binding site" evidence="10">
    <location>
        <position position="83"/>
    </location>
    <ligand>
        <name>(6S)-5-formyl-5,6,7,8-tetrahydrofolate</name>
        <dbReference type="ChEBI" id="CHEBI:57457"/>
    </ligand>
</feature>
<dbReference type="PANTHER" id="PTHR42714:SF2">
    <property type="entry name" value="TRNA MODIFICATION GTPASE GTPBP3, MITOCHONDRIAL"/>
    <property type="match status" value="1"/>
</dbReference>
<evidence type="ECO:0000256" key="1">
    <source>
        <dbReference type="ARBA" id="ARBA00011043"/>
    </source>
</evidence>
<feature type="binding site" evidence="10">
    <location>
        <begin position="247"/>
        <end position="253"/>
    </location>
    <ligand>
        <name>GTP</name>
        <dbReference type="ChEBI" id="CHEBI:37565"/>
    </ligand>
</feature>
<dbReference type="InterPro" id="IPR005225">
    <property type="entry name" value="Small_GTP-bd"/>
</dbReference>
<evidence type="ECO:0000313" key="14">
    <source>
        <dbReference type="Proteomes" id="UP000326944"/>
    </source>
</evidence>
<dbReference type="EMBL" id="CP043617">
    <property type="protein sequence ID" value="QFR48587.1"/>
    <property type="molecule type" value="Genomic_DNA"/>
</dbReference>
<feature type="binding site" evidence="10">
    <location>
        <position position="122"/>
    </location>
    <ligand>
        <name>(6S)-5-formyl-5,6,7,8-tetrahydrofolate</name>
        <dbReference type="ChEBI" id="CHEBI:57457"/>
    </ligand>
</feature>
<dbReference type="Gene3D" id="3.30.1360.120">
    <property type="entry name" value="Probable tRNA modification gtpase trme, domain 1"/>
    <property type="match status" value="1"/>
</dbReference>
<dbReference type="Gene3D" id="1.20.120.430">
    <property type="entry name" value="tRNA modification GTPase MnmE domain 2"/>
    <property type="match status" value="1"/>
</dbReference>
<feature type="binding site" evidence="10">
    <location>
        <position position="249"/>
    </location>
    <ligand>
        <name>K(+)</name>
        <dbReference type="ChEBI" id="CHEBI:29103"/>
    </ligand>
</feature>
<dbReference type="EC" id="3.6.-.-" evidence="10"/>
<reference evidence="13 14" key="1">
    <citation type="submission" date="2019-09" db="EMBL/GenBank/DDBJ databases">
        <title>Sulfurimonas gotlandica sp. nov., a chemoautotrophic and psychrotolerant epsilonproteobacterium isolated from a pelagic redoxcline, and an emended description of the genus Sulfurimonas.</title>
        <authorList>
            <person name="Wang S."/>
            <person name="Jiang L."/>
            <person name="Shao S."/>
        </authorList>
    </citation>
    <scope>NUCLEOTIDE SEQUENCE [LARGE SCALE GENOMIC DNA]</scope>
    <source>
        <strain evidence="13 14">GYSZ_1</strain>
    </source>
</reference>
<evidence type="ECO:0000256" key="6">
    <source>
        <dbReference type="ARBA" id="ARBA00022801"/>
    </source>
</evidence>
<sequence>MTTTTTDTITAIATANGIGSIAIIRISGDEALSIAKKLTHKKDLTPRYATLTNVYNHEDELIDESIVIYFKAPFSFTAEDVIEIQCHGGFIVAQSILKAVLASGARLAEAGEFSKRAFFNGRIDLSEAEAIAQLIEAKSEDAAKILAKQMKGSLKEYIEQIRDEIIHILAYSEVSIDYAEEDLPEDLIEQIKDRLNSLKDSLSKTLSASKSREGLMQGFRVAIVGKPNVGKSSLLNSLLAYERAIVSDIAGTTRDTVEEQLKIGTHLIRIVDTAGIREADDEIERIGIERSLEAINSSDIVVALFDNSREIDSEDEKMIDLIETHSENKKVIYVKNKIDLEAKFPQGKIAFDLELNTKSGVEELVELLKSYMDTTNSSDEMMLISHRQISAVENTMANIDEAFMPLEDQELEIFSFHLNEAVKEMASITRPFENDEMLDKMFGSFCLGK</sequence>
<dbReference type="GO" id="GO:0042802">
    <property type="term" value="F:identical protein binding"/>
    <property type="evidence" value="ECO:0007669"/>
    <property type="project" value="UniProtKB-ARBA"/>
</dbReference>
<comment type="subunit">
    <text evidence="10">Homodimer. Heterotetramer of two MnmE and two MnmG subunits.</text>
</comment>
<dbReference type="Pfam" id="PF01926">
    <property type="entry name" value="MMR_HSR1"/>
    <property type="match status" value="1"/>
</dbReference>
<dbReference type="PANTHER" id="PTHR42714">
    <property type="entry name" value="TRNA MODIFICATION GTPASE GTPBP3"/>
    <property type="match status" value="1"/>
</dbReference>
<feature type="binding site" evidence="10">
    <location>
        <position position="252"/>
    </location>
    <ligand>
        <name>K(+)</name>
        <dbReference type="ChEBI" id="CHEBI:29103"/>
    </ligand>
</feature>
<dbReference type="InterPro" id="IPR031168">
    <property type="entry name" value="G_TrmE"/>
</dbReference>
<feature type="domain" description="TrmE-type G" evidence="12">
    <location>
        <begin position="218"/>
        <end position="373"/>
    </location>
</feature>
<dbReference type="SUPFAM" id="SSF52540">
    <property type="entry name" value="P-loop containing nucleoside triphosphate hydrolases"/>
    <property type="match status" value="1"/>
</dbReference>
<protein>
    <recommendedName>
        <fullName evidence="10">tRNA modification GTPase MnmE</fullName>
        <ecNumber evidence="10">3.6.-.-</ecNumber>
    </recommendedName>
</protein>
<evidence type="ECO:0000256" key="9">
    <source>
        <dbReference type="ARBA" id="ARBA00023134"/>
    </source>
</evidence>
<dbReference type="PROSITE" id="PS51709">
    <property type="entry name" value="G_TRME"/>
    <property type="match status" value="1"/>
</dbReference>
<keyword evidence="8 10" id="KW-0630">Potassium</keyword>
<dbReference type="NCBIfam" id="TIGR00231">
    <property type="entry name" value="small_GTP"/>
    <property type="match status" value="1"/>
</dbReference>
<dbReference type="OrthoDB" id="9805918at2"/>
<dbReference type="CDD" id="cd04164">
    <property type="entry name" value="trmE"/>
    <property type="match status" value="1"/>
</dbReference>
<feature type="binding site" evidence="10">
    <location>
        <position position="228"/>
    </location>
    <ligand>
        <name>K(+)</name>
        <dbReference type="ChEBI" id="CHEBI:29103"/>
    </ligand>
</feature>
<dbReference type="FunFam" id="3.30.1360.120:FF:000003">
    <property type="entry name" value="tRNA modification GTPase MnmE"/>
    <property type="match status" value="1"/>
</dbReference>
<keyword evidence="14" id="KW-1185">Reference proteome</keyword>
<dbReference type="Gene3D" id="3.40.50.300">
    <property type="entry name" value="P-loop containing nucleotide triphosphate hydrolases"/>
    <property type="match status" value="1"/>
</dbReference>
<dbReference type="FunFam" id="3.40.50.300:FF:001376">
    <property type="entry name" value="tRNA modification GTPase MnmE"/>
    <property type="match status" value="1"/>
</dbReference>
<dbReference type="InterPro" id="IPR025867">
    <property type="entry name" value="MnmE_helical"/>
</dbReference>
<feature type="binding site" evidence="10">
    <location>
        <position position="25"/>
    </location>
    <ligand>
        <name>(6S)-5-formyl-5,6,7,8-tetrahydrofolate</name>
        <dbReference type="ChEBI" id="CHEBI:57457"/>
    </ligand>
</feature>
<dbReference type="GO" id="GO:0005525">
    <property type="term" value="F:GTP binding"/>
    <property type="evidence" value="ECO:0007669"/>
    <property type="project" value="UniProtKB-UniRule"/>
</dbReference>
<dbReference type="HAMAP" id="MF_00379">
    <property type="entry name" value="GTPase_MnmE"/>
    <property type="match status" value="1"/>
</dbReference>
<dbReference type="Pfam" id="PF12631">
    <property type="entry name" value="MnmE_helical"/>
    <property type="match status" value="1"/>
</dbReference>
<comment type="similarity">
    <text evidence="1 10 11">Belongs to the TRAFAC class TrmE-Era-EngA-EngB-Septin-like GTPase superfamily. TrmE GTPase family.</text>
</comment>
<dbReference type="InterPro" id="IPR027266">
    <property type="entry name" value="TrmE/GcvT-like"/>
</dbReference>
<evidence type="ECO:0000259" key="12">
    <source>
        <dbReference type="PROSITE" id="PS51709"/>
    </source>
</evidence>
<evidence type="ECO:0000256" key="10">
    <source>
        <dbReference type="HAMAP-Rule" id="MF_00379"/>
    </source>
</evidence>
<keyword evidence="5 10" id="KW-0547">Nucleotide-binding</keyword>
<evidence type="ECO:0000256" key="5">
    <source>
        <dbReference type="ARBA" id="ARBA00022741"/>
    </source>
</evidence>
<evidence type="ECO:0000256" key="3">
    <source>
        <dbReference type="ARBA" id="ARBA00022694"/>
    </source>
</evidence>
<evidence type="ECO:0000256" key="4">
    <source>
        <dbReference type="ARBA" id="ARBA00022723"/>
    </source>
</evidence>
<dbReference type="InterPro" id="IPR027368">
    <property type="entry name" value="MnmE_dom2"/>
</dbReference>
<feature type="binding site" evidence="10">
    <location>
        <begin position="228"/>
        <end position="233"/>
    </location>
    <ligand>
        <name>GTP</name>
        <dbReference type="ChEBI" id="CHEBI:37565"/>
    </ligand>
</feature>
<keyword evidence="7 10" id="KW-0460">Magnesium</keyword>
<keyword evidence="9 10" id="KW-0342">GTP-binding</keyword>
<evidence type="ECO:0000256" key="8">
    <source>
        <dbReference type="ARBA" id="ARBA00022958"/>
    </source>
</evidence>
<dbReference type="InterPro" id="IPR004520">
    <property type="entry name" value="GTPase_MnmE"/>
</dbReference>
<proteinExistence type="inferred from homology"/>
<dbReference type="GO" id="GO:0005829">
    <property type="term" value="C:cytosol"/>
    <property type="evidence" value="ECO:0007669"/>
    <property type="project" value="TreeGrafter"/>
</dbReference>
<dbReference type="GO" id="GO:0003924">
    <property type="term" value="F:GTPase activity"/>
    <property type="evidence" value="ECO:0007669"/>
    <property type="project" value="UniProtKB-UniRule"/>
</dbReference>
<feature type="binding site" evidence="10">
    <location>
        <position position="232"/>
    </location>
    <ligand>
        <name>Mg(2+)</name>
        <dbReference type="ChEBI" id="CHEBI:18420"/>
    </ligand>
</feature>
<dbReference type="InterPro" id="IPR027417">
    <property type="entry name" value="P-loop_NTPase"/>
</dbReference>
<dbReference type="GO" id="GO:0002098">
    <property type="term" value="P:tRNA wobble uridine modification"/>
    <property type="evidence" value="ECO:0007669"/>
    <property type="project" value="TreeGrafter"/>
</dbReference>
<dbReference type="AlphaFoldDB" id="A0A5P8NZ21"/>
<dbReference type="GO" id="GO:0046872">
    <property type="term" value="F:metal ion binding"/>
    <property type="evidence" value="ECO:0007669"/>
    <property type="project" value="UniProtKB-KW"/>
</dbReference>
<dbReference type="InterPro" id="IPR018948">
    <property type="entry name" value="GTP-bd_TrmE_N"/>
</dbReference>
<dbReference type="Pfam" id="PF10396">
    <property type="entry name" value="TrmE_N"/>
    <property type="match status" value="1"/>
</dbReference>
<gene>
    <name evidence="10 13" type="primary">mnmE</name>
    <name evidence="10" type="synonym">trmE</name>
    <name evidence="13" type="ORF">FJR48_02135</name>
</gene>
<evidence type="ECO:0000313" key="13">
    <source>
        <dbReference type="EMBL" id="QFR48587.1"/>
    </source>
</evidence>
<dbReference type="RefSeq" id="WP_152306530.1">
    <property type="nucleotide sequence ID" value="NZ_CP043617.1"/>
</dbReference>
<comment type="caution">
    <text evidence="10">Lacks conserved residue(s) required for the propagation of feature annotation.</text>
</comment>
<feature type="binding site" evidence="10">
    <location>
        <begin position="272"/>
        <end position="275"/>
    </location>
    <ligand>
        <name>GTP</name>
        <dbReference type="ChEBI" id="CHEBI:37565"/>
    </ligand>
</feature>
<feature type="binding site" evidence="10">
    <location>
        <position position="247"/>
    </location>
    <ligand>
        <name>K(+)</name>
        <dbReference type="ChEBI" id="CHEBI:29103"/>
    </ligand>
</feature>
<accession>A0A5P8NZ21</accession>
<dbReference type="GO" id="GO:0030488">
    <property type="term" value="P:tRNA methylation"/>
    <property type="evidence" value="ECO:0007669"/>
    <property type="project" value="TreeGrafter"/>
</dbReference>
<feature type="binding site" evidence="10">
    <location>
        <position position="253"/>
    </location>
    <ligand>
        <name>Mg(2+)</name>
        <dbReference type="ChEBI" id="CHEBI:18420"/>
    </ligand>
</feature>
<keyword evidence="6 10" id="KW-0378">Hydrolase</keyword>
<evidence type="ECO:0000256" key="11">
    <source>
        <dbReference type="RuleBase" id="RU003313"/>
    </source>
</evidence>
<dbReference type="KEGG" id="sulg:FJR48_02135"/>
<dbReference type="InterPro" id="IPR006073">
    <property type="entry name" value="GTP-bd"/>
</dbReference>
<organism evidence="13 14">
    <name type="scientific">Sulfurimonas lithotrophica</name>
    <dbReference type="NCBI Taxonomy" id="2590022"/>
    <lineage>
        <taxon>Bacteria</taxon>
        <taxon>Pseudomonadati</taxon>
        <taxon>Campylobacterota</taxon>
        <taxon>Epsilonproteobacteria</taxon>
        <taxon>Campylobacterales</taxon>
        <taxon>Sulfurimonadaceae</taxon>
        <taxon>Sulfurimonas</taxon>
    </lineage>
</organism>
<feature type="binding site" evidence="10">
    <location>
        <position position="449"/>
    </location>
    <ligand>
        <name>(6S)-5-formyl-5,6,7,8-tetrahydrofolate</name>
        <dbReference type="ChEBI" id="CHEBI:57457"/>
    </ligand>
</feature>
<keyword evidence="2 10" id="KW-0963">Cytoplasm</keyword>
<keyword evidence="3 10" id="KW-0819">tRNA processing</keyword>
<dbReference type="SUPFAM" id="SSF103025">
    <property type="entry name" value="Folate-binding domain"/>
    <property type="match status" value="1"/>
</dbReference>
<dbReference type="NCBIfam" id="TIGR00450">
    <property type="entry name" value="mnmE_trmE_thdF"/>
    <property type="match status" value="1"/>
</dbReference>
<evidence type="ECO:0000256" key="7">
    <source>
        <dbReference type="ARBA" id="ARBA00022842"/>
    </source>
</evidence>
<dbReference type="CDD" id="cd14858">
    <property type="entry name" value="TrmE_N"/>
    <property type="match status" value="1"/>
</dbReference>
<keyword evidence="4 10" id="KW-0479">Metal-binding</keyword>
<comment type="subcellular location">
    <subcellularLocation>
        <location evidence="10">Cytoplasm</location>
    </subcellularLocation>
</comment>
<evidence type="ECO:0000256" key="2">
    <source>
        <dbReference type="ARBA" id="ARBA00022490"/>
    </source>
</evidence>
<comment type="cofactor">
    <cofactor evidence="10">
        <name>K(+)</name>
        <dbReference type="ChEBI" id="CHEBI:29103"/>
    </cofactor>
    <text evidence="10">Binds 1 potassium ion per subunit.</text>
</comment>
<name>A0A5P8NZ21_9BACT</name>
<dbReference type="Proteomes" id="UP000326944">
    <property type="component" value="Chromosome"/>
</dbReference>